<sequence>MYKKLFFICILSLFFKSCKTVVVDAKNSTITQRPVSLLCIGDEEDLLLESNYANNAIVAVNKPVKVIVTTNHFTKKTHKAYTNANSIQSKNINVEYSDSLEKKPIYLSISIADKVSVLDALKEKQNQSLKEYLSLQDNAKLITKISLVVKTVDIEKMQQAEEVFLAPYGLKSYALNLYSKGEIIHRVLFTDTVVFAYNSSGICWKENNKHQLEIVDLVGGNGCPVKTFKSANRAKKKINYFKL</sequence>
<dbReference type="RefSeq" id="WP_377714976.1">
    <property type="nucleotide sequence ID" value="NZ_JBHTJM010000008.1"/>
</dbReference>
<gene>
    <name evidence="1" type="ORF">ACFQ1O_07480</name>
</gene>
<organism evidence="1 2">
    <name type="scientific">Pseudofulvibacter geojedonensis</name>
    <dbReference type="NCBI Taxonomy" id="1123758"/>
    <lineage>
        <taxon>Bacteria</taxon>
        <taxon>Pseudomonadati</taxon>
        <taxon>Bacteroidota</taxon>
        <taxon>Flavobacteriia</taxon>
        <taxon>Flavobacteriales</taxon>
        <taxon>Flavobacteriaceae</taxon>
        <taxon>Pseudofulvibacter</taxon>
    </lineage>
</organism>
<evidence type="ECO:0000313" key="1">
    <source>
        <dbReference type="EMBL" id="MFD0963844.1"/>
    </source>
</evidence>
<keyword evidence="2" id="KW-1185">Reference proteome</keyword>
<evidence type="ECO:0008006" key="3">
    <source>
        <dbReference type="Google" id="ProtNLM"/>
    </source>
</evidence>
<protein>
    <recommendedName>
        <fullName evidence="3">Lipoprotein</fullName>
    </recommendedName>
</protein>
<reference evidence="2" key="1">
    <citation type="journal article" date="2019" name="Int. J. Syst. Evol. Microbiol.">
        <title>The Global Catalogue of Microorganisms (GCM) 10K type strain sequencing project: providing services to taxonomists for standard genome sequencing and annotation.</title>
        <authorList>
            <consortium name="The Broad Institute Genomics Platform"/>
            <consortium name="The Broad Institute Genome Sequencing Center for Infectious Disease"/>
            <person name="Wu L."/>
            <person name="Ma J."/>
        </authorList>
    </citation>
    <scope>NUCLEOTIDE SEQUENCE [LARGE SCALE GENOMIC DNA]</scope>
    <source>
        <strain evidence="2">CCUG 62114</strain>
    </source>
</reference>
<proteinExistence type="predicted"/>
<evidence type="ECO:0000313" key="2">
    <source>
        <dbReference type="Proteomes" id="UP001596997"/>
    </source>
</evidence>
<name>A0ABW3I2E5_9FLAO</name>
<comment type="caution">
    <text evidence="1">The sequence shown here is derived from an EMBL/GenBank/DDBJ whole genome shotgun (WGS) entry which is preliminary data.</text>
</comment>
<accession>A0ABW3I2E5</accession>
<dbReference type="Proteomes" id="UP001596997">
    <property type="component" value="Unassembled WGS sequence"/>
</dbReference>
<dbReference type="EMBL" id="JBHTJM010000008">
    <property type="protein sequence ID" value="MFD0963844.1"/>
    <property type="molecule type" value="Genomic_DNA"/>
</dbReference>